<dbReference type="EMBL" id="CP011125">
    <property type="protein sequence ID" value="AKF10586.1"/>
    <property type="molecule type" value="Genomic_DNA"/>
</dbReference>
<keyword evidence="2" id="KW-1185">Reference proteome</keyword>
<sequence length="46" mass="5265">MAIDSTTTHCVAIRKRDRSVLFRDAHDAVRREARQCFSTDEAGNAW</sequence>
<gene>
    <name evidence="1" type="ORF">DB32_007735</name>
</gene>
<dbReference type="Proteomes" id="UP000034883">
    <property type="component" value="Chromosome"/>
</dbReference>
<organism evidence="1 2">
    <name type="scientific">Sandaracinus amylolyticus</name>
    <dbReference type="NCBI Taxonomy" id="927083"/>
    <lineage>
        <taxon>Bacteria</taxon>
        <taxon>Pseudomonadati</taxon>
        <taxon>Myxococcota</taxon>
        <taxon>Polyangia</taxon>
        <taxon>Polyangiales</taxon>
        <taxon>Sandaracinaceae</taxon>
        <taxon>Sandaracinus</taxon>
    </lineage>
</organism>
<dbReference type="KEGG" id="samy:DB32_007735"/>
<dbReference type="STRING" id="927083.DB32_007735"/>
<evidence type="ECO:0000313" key="2">
    <source>
        <dbReference type="Proteomes" id="UP000034883"/>
    </source>
</evidence>
<name>A0A0F6W963_9BACT</name>
<accession>A0A0F6W963</accession>
<protein>
    <submittedName>
        <fullName evidence="1">Uncharacterized protein</fullName>
    </submittedName>
</protein>
<proteinExistence type="predicted"/>
<dbReference type="AlphaFoldDB" id="A0A0F6W963"/>
<reference evidence="1 2" key="1">
    <citation type="submission" date="2015-03" db="EMBL/GenBank/DDBJ databases">
        <title>Genome assembly of Sandaracinus amylolyticus DSM 53668.</title>
        <authorList>
            <person name="Sharma G."/>
            <person name="Subramanian S."/>
        </authorList>
    </citation>
    <scope>NUCLEOTIDE SEQUENCE [LARGE SCALE GENOMIC DNA]</scope>
    <source>
        <strain evidence="1 2">DSM 53668</strain>
    </source>
</reference>
<evidence type="ECO:0000313" key="1">
    <source>
        <dbReference type="EMBL" id="AKF10586.1"/>
    </source>
</evidence>